<dbReference type="InterPro" id="IPR024078">
    <property type="entry name" value="LmbE-like_dom_sf"/>
</dbReference>
<reference evidence="2 3" key="1">
    <citation type="submission" date="2016-10" db="EMBL/GenBank/DDBJ databases">
        <authorList>
            <person name="de Groot N.N."/>
        </authorList>
    </citation>
    <scope>NUCLEOTIDE SEQUENCE [LARGE SCALE GENOMIC DNA]</scope>
    <source>
        <strain evidence="2 3">Nm22</strain>
    </source>
</reference>
<dbReference type="Pfam" id="PF05045">
    <property type="entry name" value="RgpF"/>
    <property type="match status" value="1"/>
</dbReference>
<dbReference type="PANTHER" id="PTHR22916">
    <property type="entry name" value="GLYCOSYLTRANSFERASE"/>
    <property type="match status" value="1"/>
</dbReference>
<dbReference type="EMBL" id="FOCP01000006">
    <property type="protein sequence ID" value="SEN03833.1"/>
    <property type="molecule type" value="Genomic_DNA"/>
</dbReference>
<dbReference type="InterPro" id="IPR007739">
    <property type="entry name" value="RgpF"/>
</dbReference>
<name>A0A1H8D9B5_9PROT</name>
<dbReference type="InterPro" id="IPR001173">
    <property type="entry name" value="Glyco_trans_2-like"/>
</dbReference>
<dbReference type="SUPFAM" id="SSF102588">
    <property type="entry name" value="LmbE-like"/>
    <property type="match status" value="1"/>
</dbReference>
<evidence type="ECO:0000259" key="1">
    <source>
        <dbReference type="Pfam" id="PF00535"/>
    </source>
</evidence>
<protein>
    <submittedName>
        <fullName evidence="2">Glycosyl transferase family 2</fullName>
    </submittedName>
</protein>
<dbReference type="Pfam" id="PF02585">
    <property type="entry name" value="PIG-L"/>
    <property type="match status" value="1"/>
</dbReference>
<accession>A0A1H8D9B5</accession>
<dbReference type="InterPro" id="IPR023214">
    <property type="entry name" value="HAD_sf"/>
</dbReference>
<dbReference type="SUPFAM" id="SSF56784">
    <property type="entry name" value="HAD-like"/>
    <property type="match status" value="1"/>
</dbReference>
<dbReference type="InterPro" id="IPR036412">
    <property type="entry name" value="HAD-like_sf"/>
</dbReference>
<dbReference type="STRING" id="917.SAMN05216326_11631"/>
<dbReference type="OrthoDB" id="9816564at2"/>
<dbReference type="Pfam" id="PF00702">
    <property type="entry name" value="Hydrolase"/>
    <property type="match status" value="1"/>
</dbReference>
<dbReference type="InterPro" id="IPR029044">
    <property type="entry name" value="Nucleotide-diphossugar_trans"/>
</dbReference>
<evidence type="ECO:0000313" key="2">
    <source>
        <dbReference type="EMBL" id="SEN03833.1"/>
    </source>
</evidence>
<organism evidence="2 3">
    <name type="scientific">Nitrosomonas marina</name>
    <dbReference type="NCBI Taxonomy" id="917"/>
    <lineage>
        <taxon>Bacteria</taxon>
        <taxon>Pseudomonadati</taxon>
        <taxon>Pseudomonadota</taxon>
        <taxon>Betaproteobacteria</taxon>
        <taxon>Nitrosomonadales</taxon>
        <taxon>Nitrosomonadaceae</taxon>
        <taxon>Nitrosomonas</taxon>
    </lineage>
</organism>
<dbReference type="Gene3D" id="3.40.50.10320">
    <property type="entry name" value="LmbE-like"/>
    <property type="match status" value="1"/>
</dbReference>
<dbReference type="InterPro" id="IPR003737">
    <property type="entry name" value="GlcNAc_PI_deacetylase-related"/>
</dbReference>
<dbReference type="Gene3D" id="3.40.50.1000">
    <property type="entry name" value="HAD superfamily/HAD-like"/>
    <property type="match status" value="1"/>
</dbReference>
<proteinExistence type="predicted"/>
<dbReference type="GO" id="GO:0016758">
    <property type="term" value="F:hexosyltransferase activity"/>
    <property type="evidence" value="ECO:0007669"/>
    <property type="project" value="UniProtKB-ARBA"/>
</dbReference>
<dbReference type="Proteomes" id="UP000199459">
    <property type="component" value="Unassembled WGS sequence"/>
</dbReference>
<feature type="domain" description="Glycosyltransferase 2-like" evidence="1">
    <location>
        <begin position="259"/>
        <end position="358"/>
    </location>
</feature>
<dbReference type="Gene3D" id="3.90.550.10">
    <property type="entry name" value="Spore Coat Polysaccharide Biosynthesis Protein SpsA, Chain A"/>
    <property type="match status" value="1"/>
</dbReference>
<dbReference type="RefSeq" id="WP_143056895.1">
    <property type="nucleotide sequence ID" value="NZ_FOCP01000006.1"/>
</dbReference>
<keyword evidence="2" id="KW-0808">Transferase</keyword>
<dbReference type="SUPFAM" id="SSF53448">
    <property type="entry name" value="Nucleotide-diphospho-sugar transferases"/>
    <property type="match status" value="1"/>
</dbReference>
<dbReference type="PANTHER" id="PTHR22916:SF3">
    <property type="entry name" value="UDP-GLCNAC:BETAGAL BETA-1,3-N-ACETYLGLUCOSAMINYLTRANSFERASE-LIKE PROTEIN 1"/>
    <property type="match status" value="1"/>
</dbReference>
<gene>
    <name evidence="2" type="ORF">SAMN05216325_106115</name>
</gene>
<dbReference type="Pfam" id="PF00535">
    <property type="entry name" value="Glycos_transf_2"/>
    <property type="match status" value="1"/>
</dbReference>
<sequence>MENLLIPFQAVRNISGNRILVLAPHPDDEVFGCGGAILRHIERHDSIQVIIVTNGAHGVDDADKSSYIHQRQQESLAAAAILGYGSPVFWHYQDRELCYGEKLVTDILAAIQQADAELIYAPSVYEIHPDHRALSMAAIEAVRRSDHPAHLAMYEIGQPVRPNLLLDISDLADRKMEAMRCFASQLAKQRYDLDIAALNRYRTYTLAAEVTAAEAYILTGTAELASDPLDLFQSEHTRQQKSGLAIDTEDLPLVSVIVRSMDRSTLADTLDSVALQTYPNIEVVIVNAKGTDHKKLDPWCGRFPLRMTINDEPLHRSRAANLGLQTAKGKYLIFLDDDDFFYPEHVNNLVIALQNRRNARCAYAGVRVEHYTGAVLDQVTEFNEPYNHHRLLSRNFLPIHAVLFDKSLVDSDHCMFDESLDVFEDWDFWIQISLCCEIVHIDKISAVYRNYGDSGLGRGLDKIFLRKTRSRVYEKWKSRFSGEQLEDMVLYWEDKTESLTTQLAASTTRVHTLQTRVDHLENEKQSNTQFIQLLQNSIHSLQSHNKHLTGVIASFTQSTSWKITAPLRFISRIVHGQYREAWNGLRNRMLPFAKKIYRILPARLRQRVVTIVYRFAGPLFAGTEHYELWCIEQQYAKNPMPIHENTALTGLTDISEIEPLAELPSGRIAIHAHIFYADLANEFAMLLKNMPYPYDLFVSTANETDRDTCQQAFLRLPQLKQLVITVVPNRGRDIAPFFCTFGQRLQQYDYIAHIHSKKSLYSDGKADGWREYLLNHLLGSPLQIRKIFSLLTGDQNAGLIYPQNFTALPHWANTWLSNKTIGYRLCRKLGIAPIPSGYFDFPAGSMFWAQSKAIQPLFNAGFNIEDFPEEAGQNDATLAHSIERVFALTTRQSGFSTIILQDKQSQSWSRWRIDRYMLYQQEIIETTLRHPDVRVVVFDIFDTLVTRPLLNPEDIKKIIAQNASGDVAERYLEFRAMAENQARQGAERDVGLDAIYREMSVLTGLSADVVGQLRTLEETIESSVVSPRPEAIALFQLAKNIGKRVILASDMYLPKPIIESLLAQCGISGWHAFYLSSESGLRKDTGGFYQRLLADENVSPHEILIIGDNEQSDVQKPGDFKFRVTHVMRPVELARATPRFEPFIENACNLDSRDDLNTQLTLGTIVQANFQPLFYPDFDPAEFVPATPWSIGFTIAGPLILSFVQWLAKKAADDAMQRLYFVAREGQILKIAYDLWTSDDGHAVPSEYLVLSRRAITVPMITNLEDIYKIACTDYAPNRMPDFIFERYGIVLSDEECETLAKRRLWPNKKKVFVENENIDHLKPLLQALEKRILEQAMQERPALLAYLQNTGLNADNQNAIVDVGYAATTQGYLNRLLQQKVHGYYLITLDTAEKVAATHQVITQGYYYHFTKPSTTEPVLYRKSFTLEKVFSADDAQVVRYRTSESGETVPEFRLLSEEERQSATTRAEIRRGILEFIQQSIKIRNNLVNDFAVPAPLAEALFLQFIENPSESELGLLRSIVLDDFYYGHGLVR</sequence>
<evidence type="ECO:0000313" key="3">
    <source>
        <dbReference type="Proteomes" id="UP000199459"/>
    </source>
</evidence>